<evidence type="ECO:0000256" key="1">
    <source>
        <dbReference type="SAM" id="SignalP"/>
    </source>
</evidence>
<comment type="caution">
    <text evidence="2">The sequence shown here is derived from an EMBL/GenBank/DDBJ whole genome shotgun (WGS) entry which is preliminary data.</text>
</comment>
<keyword evidence="1" id="KW-0732">Signal</keyword>
<dbReference type="EMBL" id="JADQAZ010000001">
    <property type="protein sequence ID" value="MBT0957194.1"/>
    <property type="molecule type" value="Genomic_DNA"/>
</dbReference>
<gene>
    <name evidence="2" type="ORF">IV417_07345</name>
</gene>
<accession>A0AAP2G870</accession>
<organism evidence="2 3">
    <name type="scientific">Harenicola maris</name>
    <dbReference type="NCBI Taxonomy" id="2841044"/>
    <lineage>
        <taxon>Bacteria</taxon>
        <taxon>Pseudomonadati</taxon>
        <taxon>Pseudomonadota</taxon>
        <taxon>Alphaproteobacteria</taxon>
        <taxon>Rhodobacterales</taxon>
        <taxon>Paracoccaceae</taxon>
        <taxon>Harenicola</taxon>
    </lineage>
</organism>
<feature type="signal peptide" evidence="1">
    <location>
        <begin position="1"/>
        <end position="25"/>
    </location>
</feature>
<name>A0AAP2G870_9RHOB</name>
<evidence type="ECO:0000313" key="3">
    <source>
        <dbReference type="Proteomes" id="UP001315686"/>
    </source>
</evidence>
<dbReference type="AlphaFoldDB" id="A0AAP2G870"/>
<dbReference type="Proteomes" id="UP001315686">
    <property type="component" value="Unassembled WGS sequence"/>
</dbReference>
<keyword evidence="3" id="KW-1185">Reference proteome</keyword>
<dbReference type="RefSeq" id="WP_327793370.1">
    <property type="nucleotide sequence ID" value="NZ_JADQAZ010000001.1"/>
</dbReference>
<sequence length="140" mass="14968">MTKGIFTACAIAALSTILHAAPALAAPDVYVCTLQAKDNAWVAENIVISHDAAAGRVRINDPLIQSINGRAVDGEVRQNTNRRLTLGWDLRDVEVGSQRVARFAYRLTLYRGTGKAVVTAKPLGFSNTFLGRGTCAKQGA</sequence>
<feature type="chain" id="PRO_5042918616" evidence="1">
    <location>
        <begin position="26"/>
        <end position="140"/>
    </location>
</feature>
<evidence type="ECO:0000313" key="2">
    <source>
        <dbReference type="EMBL" id="MBT0957194.1"/>
    </source>
</evidence>
<protein>
    <submittedName>
        <fullName evidence="2">Uncharacterized protein</fullName>
    </submittedName>
</protein>
<proteinExistence type="predicted"/>
<reference evidence="2 3" key="1">
    <citation type="journal article" date="2021" name="Arch. Microbiol.">
        <title>Harenicola maris gen. nov., sp. nov. isolated from the Sea of Japan shallow sediments.</title>
        <authorList>
            <person name="Romanenko L.A."/>
            <person name="Kurilenko V.V."/>
            <person name="Chernysheva N.Y."/>
            <person name="Tekutyeva L.A."/>
            <person name="Velansky P.V."/>
            <person name="Svetashev V.I."/>
            <person name="Isaeva M.P."/>
        </authorList>
    </citation>
    <scope>NUCLEOTIDE SEQUENCE [LARGE SCALE GENOMIC DNA]</scope>
    <source>
        <strain evidence="2 3">KMM 3653</strain>
    </source>
</reference>